<gene>
    <name evidence="5" type="primary">LOC106528281</name>
</gene>
<dbReference type="InterPro" id="IPR038765">
    <property type="entry name" value="Papain-like_cys_pep_sf"/>
</dbReference>
<evidence type="ECO:0000313" key="5">
    <source>
        <dbReference type="RefSeq" id="XP_013878872.1"/>
    </source>
</evidence>
<dbReference type="InterPro" id="IPR045577">
    <property type="entry name" value="SENP3_5_cons_dom"/>
</dbReference>
<keyword evidence="4" id="KW-1185">Reference proteome</keyword>
<dbReference type="Gene3D" id="3.40.395.10">
    <property type="entry name" value="Adenoviral Proteinase, Chain A"/>
    <property type="match status" value="1"/>
</dbReference>
<dbReference type="RefSeq" id="XP_013878872.1">
    <property type="nucleotide sequence ID" value="XM_014023418.1"/>
</dbReference>
<evidence type="ECO:0000256" key="2">
    <source>
        <dbReference type="SAM" id="MobiDB-lite"/>
    </source>
</evidence>
<organism evidence="4 5">
    <name type="scientific">Austrofundulus limnaeus</name>
    <name type="common">Annual killifish</name>
    <dbReference type="NCBI Taxonomy" id="52670"/>
    <lineage>
        <taxon>Eukaryota</taxon>
        <taxon>Metazoa</taxon>
        <taxon>Chordata</taxon>
        <taxon>Craniata</taxon>
        <taxon>Vertebrata</taxon>
        <taxon>Euteleostomi</taxon>
        <taxon>Actinopterygii</taxon>
        <taxon>Neopterygii</taxon>
        <taxon>Teleostei</taxon>
        <taxon>Neoteleostei</taxon>
        <taxon>Acanthomorphata</taxon>
        <taxon>Ovalentaria</taxon>
        <taxon>Atherinomorphae</taxon>
        <taxon>Cyprinodontiformes</taxon>
        <taxon>Rivulidae</taxon>
        <taxon>Austrofundulus</taxon>
    </lineage>
</organism>
<evidence type="ECO:0000313" key="4">
    <source>
        <dbReference type="Proteomes" id="UP000192220"/>
    </source>
</evidence>
<reference evidence="5" key="1">
    <citation type="submission" date="2025-08" db="UniProtKB">
        <authorList>
            <consortium name="RefSeq"/>
        </authorList>
    </citation>
    <scope>IDENTIFICATION</scope>
    <source>
        <strain evidence="5">Quisiro</strain>
        <tissue evidence="5">Liver</tissue>
    </source>
</reference>
<dbReference type="GeneID" id="106528281"/>
<protein>
    <submittedName>
        <fullName evidence="5">Uncharacterized protein LOC106528281 isoform X3</fullName>
    </submittedName>
</protein>
<name>A0A2I4CFW2_AUSLI</name>
<feature type="compositionally biased region" description="Polar residues" evidence="2">
    <location>
        <begin position="160"/>
        <end position="176"/>
    </location>
</feature>
<accession>A0A2I4CFW2</accession>
<feature type="region of interest" description="Disordered" evidence="2">
    <location>
        <begin position="83"/>
        <end position="127"/>
    </location>
</feature>
<sequence length="493" mass="56442">MYQTGNRCRKAASLQRWKKFMSSVKGASHLSRRAKRRLYFKLQFWFWRKRSEKHRLWLVRGQRGASGISSRLGLTLPSQKVEDLTNHLENRTVSERPAVPEPEERPDGGSGGAVQQNGRSGWSASDSSSETLCDSGCLQLTDSNFSSLVVGQTTQTALASLPSSERSVQLRETTSPLKLPHNVNPLPRADSNACDEQPEVLPADPLSQQHSHVFSYQDQMSTTTQCVDDRISSETTSPTNICLYELTTNIQDFLDGFYRRYGSFIPLCKEDLLGHLKRKFNSDLSDRRNQIISEVFRYQAAVIEKPIPSFQVVYKKHRLTLEDLLTLADQSWLNDQVMNMYGELIMESSHHKELLLDHIFDRLRNRLEHVLERMPLDLDFLEFICTQELVFLNALSCQVDVPPNILDAMAHLHRLINVQKQSEEQQTAVVHFEQGPAGRQRMVISSSDYLCSLLELHLPVPCIAKLLDISRRTVYRRMAVWSFSEGIIHHHVR</sequence>
<keyword evidence="1" id="KW-0833">Ubl conjugation pathway</keyword>
<proteinExistence type="predicted"/>
<evidence type="ECO:0000259" key="3">
    <source>
        <dbReference type="Pfam" id="PF19722"/>
    </source>
</evidence>
<dbReference type="Proteomes" id="UP000192220">
    <property type="component" value="Unplaced"/>
</dbReference>
<dbReference type="GO" id="GO:0006508">
    <property type="term" value="P:proteolysis"/>
    <property type="evidence" value="ECO:0007669"/>
    <property type="project" value="UniProtKB-KW"/>
</dbReference>
<feature type="region of interest" description="Disordered" evidence="2">
    <location>
        <begin position="160"/>
        <end position="201"/>
    </location>
</feature>
<dbReference type="Pfam" id="PF19722">
    <property type="entry name" value="SENP3_5_N"/>
    <property type="match status" value="1"/>
</dbReference>
<dbReference type="GO" id="GO:0008233">
    <property type="term" value="F:peptidase activity"/>
    <property type="evidence" value="ECO:0007669"/>
    <property type="project" value="UniProtKB-KW"/>
</dbReference>
<dbReference type="SUPFAM" id="SSF54001">
    <property type="entry name" value="Cysteine proteinases"/>
    <property type="match status" value="1"/>
</dbReference>
<feature type="domain" description="Sentrin-specific protease 3/5 conserved" evidence="3">
    <location>
        <begin position="246"/>
        <end position="319"/>
    </location>
</feature>
<evidence type="ECO:0000256" key="1">
    <source>
        <dbReference type="ARBA" id="ARBA00022786"/>
    </source>
</evidence>
<feature type="compositionally biased region" description="Basic and acidic residues" evidence="2">
    <location>
        <begin position="83"/>
        <end position="94"/>
    </location>
</feature>
<dbReference type="OrthoDB" id="1939479at2759"/>
<dbReference type="AlphaFoldDB" id="A0A2I4CFW2"/>